<dbReference type="Proteomes" id="UP000471633">
    <property type="component" value="Unassembled WGS sequence"/>
</dbReference>
<feature type="domain" description="SAM" evidence="11">
    <location>
        <begin position="57"/>
        <end position="109"/>
    </location>
</feature>
<dbReference type="PANTHER" id="PTHR21290:SF25">
    <property type="entry name" value="SPHINGOMYELIN SYNTHASE-RELATED PROTEIN 1"/>
    <property type="match status" value="1"/>
</dbReference>
<evidence type="ECO:0000256" key="6">
    <source>
        <dbReference type="ARBA" id="ARBA00022989"/>
    </source>
</evidence>
<reference evidence="13" key="4">
    <citation type="journal article" date="2022" name="PLoS Pathog.">
        <title>Chromosome-level genome of Schistosoma haematobium underpins genome-wide explorations of molecular variation.</title>
        <authorList>
            <person name="Stroehlein A.J."/>
            <person name="Korhonen P.K."/>
            <person name="Lee V.V."/>
            <person name="Ralph S.A."/>
            <person name="Mentink-Kane M."/>
            <person name="You H."/>
            <person name="McManus D.P."/>
            <person name="Tchuente L.T."/>
            <person name="Stothard J.R."/>
            <person name="Kaur P."/>
            <person name="Dudchenko O."/>
            <person name="Aiden E.L."/>
            <person name="Yang B."/>
            <person name="Yang H."/>
            <person name="Emery A.M."/>
            <person name="Webster B.L."/>
            <person name="Brindley P.J."/>
            <person name="Rollinson D."/>
            <person name="Chang B.C.H."/>
            <person name="Gasser R.B."/>
            <person name="Young N.D."/>
        </authorList>
    </citation>
    <scope>NUCLEOTIDE SEQUENCE</scope>
</reference>
<dbReference type="InterPro" id="IPR045221">
    <property type="entry name" value="Sphingomyelin_synth-like"/>
</dbReference>
<feature type="transmembrane region" description="Helical" evidence="10">
    <location>
        <begin position="336"/>
        <end position="353"/>
    </location>
</feature>
<feature type="transmembrane region" description="Helical" evidence="10">
    <location>
        <begin position="360"/>
        <end position="379"/>
    </location>
</feature>
<evidence type="ECO:0000256" key="4">
    <source>
        <dbReference type="ARBA" id="ARBA00022692"/>
    </source>
</evidence>
<evidence type="ECO:0000256" key="7">
    <source>
        <dbReference type="ARBA" id="ARBA00023098"/>
    </source>
</evidence>
<evidence type="ECO:0000256" key="1">
    <source>
        <dbReference type="ARBA" id="ARBA00004141"/>
    </source>
</evidence>
<dbReference type="GO" id="GO:0000139">
    <property type="term" value="C:Golgi membrane"/>
    <property type="evidence" value="ECO:0007669"/>
    <property type="project" value="TreeGrafter"/>
</dbReference>
<dbReference type="InterPro" id="IPR013761">
    <property type="entry name" value="SAM/pointed_sf"/>
</dbReference>
<reference evidence="13" key="3">
    <citation type="submission" date="2021-06" db="EMBL/GenBank/DDBJ databases">
        <title>Chromosome-level genome assembly for S. haematobium.</title>
        <authorList>
            <person name="Stroehlein A.J."/>
        </authorList>
    </citation>
    <scope>NUCLEOTIDE SEQUENCE</scope>
</reference>
<evidence type="ECO:0000256" key="5">
    <source>
        <dbReference type="ARBA" id="ARBA00022919"/>
    </source>
</evidence>
<evidence type="ECO:0000256" key="9">
    <source>
        <dbReference type="SAM" id="MobiDB-lite"/>
    </source>
</evidence>
<dbReference type="InterPro" id="IPR001660">
    <property type="entry name" value="SAM"/>
</dbReference>
<sequence length="546" mass="64145">MVPKNCQFLNIRLYSQFVLVSVDNWCYDFILWMNFRSVRMFDYQNEDIISIRANSLDVAKFLKNHGISDSIIDIFTKNTIDGLSFCLLTEKDLCEMDIKEVGVRKRIMYLCCFWRHQIENHNYGEYTFPRLPSENSVVDLLCCHNPKLDNMEQDVSRLNGNDNVECIADSTFLNDYDYGIDEDNTNFWKFITSCLYFIFATFVTAFVIVSVHERLPVTSKYPPLPDIFLDNLPHISWGFIAAEVVIIVLFMIWLTILFLHKYRWILLRRFFVLMGTIFLLRSITMSITSLSVPGVHLTDQCSPCIIKNYTERFKRALEIWIGCGLYITGLRTCGDYLFSGHTTCLTLLNFFISEYSPRRFYLLHTFTWVLNLFGVFFILACHEHYSIDVFIAIYISSRLFLYYHCLANNNLLHQPDNERLRMWFPLFSFFEHDVRSVVPNVYEIPFKDYYNDKFNRNNNNNNGSRSSGSSIHTNGNSSCSSNATGNYNQNYGKRQLDHVRRKSTRCLLHTYHNTNNHEYSTCNHITQTLGNTFITKRCEIFSKKES</sequence>
<feature type="transmembrane region" description="Helical" evidence="10">
    <location>
        <begin position="270"/>
        <end position="290"/>
    </location>
</feature>
<dbReference type="CTD" id="142891"/>
<feature type="transmembrane region" description="Helical" evidence="10">
    <location>
        <begin position="194"/>
        <end position="215"/>
    </location>
</feature>
<keyword evidence="7" id="KW-0443">Lipid metabolism</keyword>
<dbReference type="SUPFAM" id="SSF47769">
    <property type="entry name" value="SAM/Pointed domain"/>
    <property type="match status" value="1"/>
</dbReference>
<comment type="caution">
    <text evidence="13">The sequence shown here is derived from an EMBL/GenBank/DDBJ whole genome shotgun (WGS) entry which is preliminary data.</text>
</comment>
<dbReference type="GeneID" id="75578062"/>
<reference evidence="13" key="2">
    <citation type="journal article" date="2019" name="Gigascience">
        <title>High-quality Schistosoma haematobium genome achieved by single-molecule and long-range sequencing.</title>
        <authorList>
            <person name="Stroehlein A.J."/>
            <person name="Korhonen P.K."/>
            <person name="Chong T.M."/>
            <person name="Lim Y.L."/>
            <person name="Chan K.G."/>
            <person name="Webster B."/>
            <person name="Rollinson D."/>
            <person name="Brindley P.J."/>
            <person name="Gasser R.B."/>
            <person name="Young N.D."/>
        </authorList>
    </citation>
    <scope>NUCLEOTIDE SEQUENCE</scope>
</reference>
<feature type="region of interest" description="Disordered" evidence="9">
    <location>
        <begin position="457"/>
        <end position="477"/>
    </location>
</feature>
<evidence type="ECO:0000313" key="14">
    <source>
        <dbReference type="Proteomes" id="UP000471633"/>
    </source>
</evidence>
<reference evidence="13" key="1">
    <citation type="journal article" date="2012" name="Nat. Genet.">
        <title>Whole-genome sequence of Schistosoma haematobium.</title>
        <authorList>
            <person name="Young N.D."/>
            <person name="Jex A.R."/>
            <person name="Li B."/>
            <person name="Liu S."/>
            <person name="Yang L."/>
            <person name="Xiong Z."/>
            <person name="Li Y."/>
            <person name="Cantacessi C."/>
            <person name="Hall R.S."/>
            <person name="Xu X."/>
            <person name="Chen F."/>
            <person name="Wu X."/>
            <person name="Zerlotini A."/>
            <person name="Oliveira G."/>
            <person name="Hofmann A."/>
            <person name="Zhang G."/>
            <person name="Fang X."/>
            <person name="Kang Y."/>
            <person name="Campbell B.E."/>
            <person name="Loukas A."/>
            <person name="Ranganathan S."/>
            <person name="Rollinson D."/>
            <person name="Rinaldi G."/>
            <person name="Brindley P.J."/>
            <person name="Yang H."/>
            <person name="Wang J."/>
            <person name="Wang J."/>
            <person name="Gasser R.B."/>
        </authorList>
    </citation>
    <scope>NUCLEOTIDE SEQUENCE</scope>
</reference>
<keyword evidence="8 10" id="KW-0472">Membrane</keyword>
<comment type="subcellular location">
    <subcellularLocation>
        <location evidence="1">Membrane</location>
        <topology evidence="1">Multi-pass membrane protein</topology>
    </subcellularLocation>
</comment>
<dbReference type="GO" id="GO:0046513">
    <property type="term" value="P:ceramide biosynthetic process"/>
    <property type="evidence" value="ECO:0007669"/>
    <property type="project" value="TreeGrafter"/>
</dbReference>
<evidence type="ECO:0000256" key="8">
    <source>
        <dbReference type="ARBA" id="ARBA00023136"/>
    </source>
</evidence>
<dbReference type="GO" id="GO:0033188">
    <property type="term" value="F:sphingomyelin synthase activity"/>
    <property type="evidence" value="ECO:0007669"/>
    <property type="project" value="TreeGrafter"/>
</dbReference>
<name>A0A922LX21_SCHHA</name>
<evidence type="ECO:0000256" key="3">
    <source>
        <dbReference type="ARBA" id="ARBA00022679"/>
    </source>
</evidence>
<evidence type="ECO:0000256" key="10">
    <source>
        <dbReference type="SAM" id="Phobius"/>
    </source>
</evidence>
<evidence type="ECO:0000313" key="13">
    <source>
        <dbReference type="EMBL" id="KAH9595243.1"/>
    </source>
</evidence>
<organism evidence="13 14">
    <name type="scientific">Schistosoma haematobium</name>
    <name type="common">Blood fluke</name>
    <dbReference type="NCBI Taxonomy" id="6185"/>
    <lineage>
        <taxon>Eukaryota</taxon>
        <taxon>Metazoa</taxon>
        <taxon>Spiralia</taxon>
        <taxon>Lophotrochozoa</taxon>
        <taxon>Platyhelminthes</taxon>
        <taxon>Trematoda</taxon>
        <taxon>Digenea</taxon>
        <taxon>Strigeidida</taxon>
        <taxon>Schistosomatoidea</taxon>
        <taxon>Schistosomatidae</taxon>
        <taxon>Schistosoma</taxon>
    </lineage>
</organism>
<dbReference type="Gene3D" id="1.10.150.50">
    <property type="entry name" value="Transcription Factor, Ets-1"/>
    <property type="match status" value="1"/>
</dbReference>
<feature type="domain" description="Sphingomyelin synthase-like" evidence="12">
    <location>
        <begin position="332"/>
        <end position="404"/>
    </location>
</feature>
<dbReference type="EMBL" id="AMPZ03000001">
    <property type="protein sequence ID" value="KAH9595243.1"/>
    <property type="molecule type" value="Genomic_DNA"/>
</dbReference>
<evidence type="ECO:0000259" key="11">
    <source>
        <dbReference type="Pfam" id="PF00536"/>
    </source>
</evidence>
<feature type="transmembrane region" description="Helical" evidence="10">
    <location>
        <begin position="235"/>
        <end position="258"/>
    </location>
</feature>
<dbReference type="Pfam" id="PF14360">
    <property type="entry name" value="PAP2_C"/>
    <property type="match status" value="1"/>
</dbReference>
<dbReference type="Pfam" id="PF00536">
    <property type="entry name" value="SAM_1"/>
    <property type="match status" value="1"/>
</dbReference>
<gene>
    <name evidence="13" type="primary">SAMD8</name>
    <name evidence="13" type="ORF">MS3_00010145</name>
</gene>
<dbReference type="PANTHER" id="PTHR21290">
    <property type="entry name" value="SPHINGOMYELIN SYNTHETASE"/>
    <property type="match status" value="1"/>
</dbReference>
<comment type="similarity">
    <text evidence="2">Belongs to the sphingomyelin synthase family.</text>
</comment>
<feature type="compositionally biased region" description="Low complexity" evidence="9">
    <location>
        <begin position="457"/>
        <end position="470"/>
    </location>
</feature>
<dbReference type="AlphaFoldDB" id="A0A922LX21"/>
<feature type="transmembrane region" description="Helical" evidence="10">
    <location>
        <begin position="385"/>
        <end position="403"/>
    </location>
</feature>
<keyword evidence="3" id="KW-0808">Transferase</keyword>
<dbReference type="InterPro" id="IPR025749">
    <property type="entry name" value="Sphingomyelin_synth-like_dom"/>
</dbReference>
<dbReference type="KEGG" id="shx:MS3_00010145"/>
<keyword evidence="14" id="KW-1185">Reference proteome</keyword>
<evidence type="ECO:0000259" key="12">
    <source>
        <dbReference type="Pfam" id="PF14360"/>
    </source>
</evidence>
<keyword evidence="4 10" id="KW-0812">Transmembrane</keyword>
<dbReference type="GO" id="GO:0005789">
    <property type="term" value="C:endoplasmic reticulum membrane"/>
    <property type="evidence" value="ECO:0007669"/>
    <property type="project" value="TreeGrafter"/>
</dbReference>
<evidence type="ECO:0000256" key="2">
    <source>
        <dbReference type="ARBA" id="ARBA00005441"/>
    </source>
</evidence>
<dbReference type="RefSeq" id="XP_051074205.1">
    <property type="nucleotide sequence ID" value="XM_051218497.1"/>
</dbReference>
<accession>A0A922LX21</accession>
<proteinExistence type="inferred from homology"/>
<keyword evidence="5" id="KW-0746">Sphingolipid metabolism</keyword>
<keyword evidence="6 10" id="KW-1133">Transmembrane helix</keyword>
<dbReference type="GO" id="GO:0047493">
    <property type="term" value="F:ceramide cholinephosphotransferase activity"/>
    <property type="evidence" value="ECO:0007669"/>
    <property type="project" value="TreeGrafter"/>
</dbReference>
<protein>
    <submittedName>
        <fullName evidence="13">Sphingomyelin synthase- protein 1</fullName>
    </submittedName>
</protein>
<dbReference type="GO" id="GO:0005886">
    <property type="term" value="C:plasma membrane"/>
    <property type="evidence" value="ECO:0007669"/>
    <property type="project" value="TreeGrafter"/>
</dbReference>